<evidence type="ECO:0000313" key="4">
    <source>
        <dbReference type="Proteomes" id="UP000324832"/>
    </source>
</evidence>
<accession>A0A5E4R4L1</accession>
<evidence type="ECO:0000256" key="2">
    <source>
        <dbReference type="SAM" id="SignalP"/>
    </source>
</evidence>
<sequence>MLKYYICVILLVALLESSFQTHVTTEDPDDNLNGMNPKGPAPTSGLSTILPGCEKGHHCTTERTKFKF</sequence>
<reference evidence="3 4" key="1">
    <citation type="submission" date="2017-07" db="EMBL/GenBank/DDBJ databases">
        <authorList>
            <person name="Talla V."/>
            <person name="Backstrom N."/>
        </authorList>
    </citation>
    <scope>NUCLEOTIDE SEQUENCE [LARGE SCALE GENOMIC DNA]</scope>
</reference>
<dbReference type="Proteomes" id="UP000324832">
    <property type="component" value="Unassembled WGS sequence"/>
</dbReference>
<protein>
    <submittedName>
        <fullName evidence="3">Uncharacterized protein</fullName>
    </submittedName>
</protein>
<name>A0A5E4R4L1_9NEOP</name>
<dbReference type="AlphaFoldDB" id="A0A5E4R4L1"/>
<feature type="chain" id="PRO_5022689649" evidence="2">
    <location>
        <begin position="26"/>
        <end position="68"/>
    </location>
</feature>
<feature type="region of interest" description="Disordered" evidence="1">
    <location>
        <begin position="25"/>
        <end position="47"/>
    </location>
</feature>
<organism evidence="3 4">
    <name type="scientific">Leptidea sinapis</name>
    <dbReference type="NCBI Taxonomy" id="189913"/>
    <lineage>
        <taxon>Eukaryota</taxon>
        <taxon>Metazoa</taxon>
        <taxon>Ecdysozoa</taxon>
        <taxon>Arthropoda</taxon>
        <taxon>Hexapoda</taxon>
        <taxon>Insecta</taxon>
        <taxon>Pterygota</taxon>
        <taxon>Neoptera</taxon>
        <taxon>Endopterygota</taxon>
        <taxon>Lepidoptera</taxon>
        <taxon>Glossata</taxon>
        <taxon>Ditrysia</taxon>
        <taxon>Papilionoidea</taxon>
        <taxon>Pieridae</taxon>
        <taxon>Dismorphiinae</taxon>
        <taxon>Leptidea</taxon>
    </lineage>
</organism>
<keyword evidence="2" id="KW-0732">Signal</keyword>
<evidence type="ECO:0000256" key="1">
    <source>
        <dbReference type="SAM" id="MobiDB-lite"/>
    </source>
</evidence>
<evidence type="ECO:0000313" key="3">
    <source>
        <dbReference type="EMBL" id="VVD05558.1"/>
    </source>
</evidence>
<dbReference type="EMBL" id="FZQP02006991">
    <property type="protein sequence ID" value="VVD05558.1"/>
    <property type="molecule type" value="Genomic_DNA"/>
</dbReference>
<keyword evidence="4" id="KW-1185">Reference proteome</keyword>
<feature type="signal peptide" evidence="2">
    <location>
        <begin position="1"/>
        <end position="25"/>
    </location>
</feature>
<proteinExistence type="predicted"/>
<gene>
    <name evidence="3" type="ORF">LSINAPIS_LOCUS15069</name>
</gene>